<evidence type="ECO:0008006" key="5">
    <source>
        <dbReference type="Google" id="ProtNLM"/>
    </source>
</evidence>
<feature type="coiled-coil region" evidence="1">
    <location>
        <begin position="497"/>
        <end position="614"/>
    </location>
</feature>
<keyword evidence="1" id="KW-0175">Coiled coil</keyword>
<feature type="region of interest" description="Disordered" evidence="2">
    <location>
        <begin position="978"/>
        <end position="1019"/>
    </location>
</feature>
<evidence type="ECO:0000256" key="2">
    <source>
        <dbReference type="SAM" id="MobiDB-lite"/>
    </source>
</evidence>
<dbReference type="InterPro" id="IPR038807">
    <property type="entry name" value="CCDC150"/>
</dbReference>
<proteinExistence type="predicted"/>
<sequence>MSRSVIPPLDAGATAPEALSLLHQRLLMAEEQAEALVRDMVSLGVSREQILERVEGDLIQRPVSPLKMHHALREPGGEGLLWRQCDGLVSRVCRMESLLQTLKLATFRFSTERELDPSHSARLKEQISTLQRESEEEQRASRREVMRLRDQLRQAYLDRDKAQGEVQELEEALEVATASKMDVALAAEELKTVNVEMSEKVLQLKAQVYQECVRSLENEKSNHALLQRVEELEGVVEWERRQSQIAQANCHALSFDGQTTRQRLQEVEDRAHMLQEQCDQLKGQAEVKDSLVLELTGELKCVRLALQTQQRENSGHLKDIGNLKTTADQVLALNSQLECQCSELNSALRSLTMENSRLQTEHQASIKTERYRVSKQLEEQDLLLEAARRNIQAELQGALSDKVKLKMELETLKVDHNQLLQSSTVAQEKAVAQQELLECTIERLRGELTASVKEGEVMRQDRDSAKTEMCILVTKLEGEKNSLVTQLAKVKLDTVTFQKQEEENRRLMGKLTAIEHQQNAQLQVEQMLKELTDSKNTLAYENGSLQTKVDQLQDEVRELRDARAESVQQCKRSSVLKNKCNQVSSEMKTLKLTCQELEAQLRQAQGELVSAVAARNKALMDSRILRGCLDQLQERHQDKLSELEVRLGVSHQGGGNVTQTLESVLASHSRLQHNTETLQQELGGREQELVTLRLQAQRKIQRLQLEVQKLQDIMTTTHSEKTEMVESLRKALDVTRLDNKKLAQSLEQAVLANSTLQANFDQARHQYQNSSKLRESELLETRAEIGQLSERLETMKRHMKKERELAKSLSQREISELRKALEDSSLKSDDLSRANRELREKISELEKVVSNQKACLRDQKTRLRQHQDNRAALSNTKTIKDMEAKRKTLEVLKDKSQKNFLQSHLIQKEELKAERELRCAMQDKCQQRLEVSIEKLLEAKDKAEQKLKEVSLESQQISANLEEAHSWFHFKFNNLKEDAEPNRYNGNKEPQETEHHAPGTGEETEHHAPGTSEETEHHCHHNGKVWCDIKSQEPEELERWAATIQRWETKREQALIARGYNPGPAKDNQSS</sequence>
<organism evidence="3 4">
    <name type="scientific">Esox lucius</name>
    <name type="common">Northern pike</name>
    <dbReference type="NCBI Taxonomy" id="8010"/>
    <lineage>
        <taxon>Eukaryota</taxon>
        <taxon>Metazoa</taxon>
        <taxon>Chordata</taxon>
        <taxon>Craniata</taxon>
        <taxon>Vertebrata</taxon>
        <taxon>Euteleostomi</taxon>
        <taxon>Actinopterygii</taxon>
        <taxon>Neopterygii</taxon>
        <taxon>Teleostei</taxon>
        <taxon>Protacanthopterygii</taxon>
        <taxon>Esociformes</taxon>
        <taxon>Esocidae</taxon>
        <taxon>Esox</taxon>
    </lineage>
</organism>
<feature type="coiled-coil region" evidence="1">
    <location>
        <begin position="778"/>
        <end position="899"/>
    </location>
</feature>
<dbReference type="GeneTree" id="ENSGT00390000005285"/>
<dbReference type="PANTHER" id="PTHR35352">
    <property type="entry name" value="COILED-COIL DOMAIN-CONTAINING PROTEIN 150"/>
    <property type="match status" value="1"/>
</dbReference>
<evidence type="ECO:0000313" key="4">
    <source>
        <dbReference type="Proteomes" id="UP000265140"/>
    </source>
</evidence>
<reference evidence="3" key="3">
    <citation type="submission" date="2025-08" db="UniProtKB">
        <authorList>
            <consortium name="Ensembl"/>
        </authorList>
    </citation>
    <scope>IDENTIFICATION</scope>
</reference>
<feature type="compositionally biased region" description="Basic and acidic residues" evidence="2">
    <location>
        <begin position="989"/>
        <end position="1008"/>
    </location>
</feature>
<evidence type="ECO:0000256" key="1">
    <source>
        <dbReference type="SAM" id="Coils"/>
    </source>
</evidence>
<reference evidence="3" key="2">
    <citation type="submission" date="2020-02" db="EMBL/GenBank/DDBJ databases">
        <title>Esox lucius (northern pike) genome, fEsoLuc1, primary haplotype.</title>
        <authorList>
            <person name="Myers G."/>
            <person name="Karagic N."/>
            <person name="Meyer A."/>
            <person name="Pippel M."/>
            <person name="Reichard M."/>
            <person name="Winkler S."/>
            <person name="Tracey A."/>
            <person name="Sims Y."/>
            <person name="Howe K."/>
            <person name="Rhie A."/>
            <person name="Formenti G."/>
            <person name="Durbin R."/>
            <person name="Fedrigo O."/>
            <person name="Jarvis E.D."/>
        </authorList>
    </citation>
    <scope>NUCLEOTIDE SEQUENCE [LARGE SCALE GENOMIC DNA]</scope>
</reference>
<dbReference type="AlphaFoldDB" id="A0A3P8YHP5"/>
<feature type="coiled-coil region" evidence="1">
    <location>
        <begin position="926"/>
        <end position="960"/>
    </location>
</feature>
<reference evidence="3" key="4">
    <citation type="submission" date="2025-09" db="UniProtKB">
        <authorList>
            <consortium name="Ensembl"/>
        </authorList>
    </citation>
    <scope>IDENTIFICATION</scope>
</reference>
<feature type="coiled-coil region" evidence="1">
    <location>
        <begin position="257"/>
        <end position="284"/>
    </location>
</feature>
<dbReference type="STRING" id="8010.ENSELUP00000015641"/>
<feature type="coiled-coil region" evidence="1">
    <location>
        <begin position="334"/>
        <end position="361"/>
    </location>
</feature>
<dbReference type="Bgee" id="ENSELUG00000015563">
    <property type="expression patterns" value="Expressed in testis and 3 other cell types or tissues"/>
</dbReference>
<evidence type="ECO:0000313" key="3">
    <source>
        <dbReference type="Ensembl" id="ENSELUP00000015641.2"/>
    </source>
</evidence>
<reference evidence="4" key="1">
    <citation type="journal article" date="2014" name="PLoS ONE">
        <title>The genome and linkage map of the northern pike (Esox lucius): conserved synteny revealed between the salmonid sister group and the Neoteleostei.</title>
        <authorList>
            <person name="Rondeau E.B."/>
            <person name="Minkley D.R."/>
            <person name="Leong J.S."/>
            <person name="Messmer A.M."/>
            <person name="Jantzen J.R."/>
            <person name="von Schalburg K.R."/>
            <person name="Lemon C."/>
            <person name="Bird N.H."/>
            <person name="Koop B.F."/>
        </authorList>
    </citation>
    <scope>NUCLEOTIDE SEQUENCE</scope>
</reference>
<accession>A0A3P8YHP5</accession>
<name>A0A3P8YHP5_ESOLU</name>
<keyword evidence="4" id="KW-1185">Reference proteome</keyword>
<protein>
    <recommendedName>
        <fullName evidence="5">Coiled-coil domain containing 150</fullName>
    </recommendedName>
</protein>
<dbReference type="PANTHER" id="PTHR35352:SF1">
    <property type="entry name" value="COILED-COIL DOMAIN-CONTAINING PROTEIN 150"/>
    <property type="match status" value="1"/>
</dbReference>
<feature type="region of interest" description="Disordered" evidence="2">
    <location>
        <begin position="118"/>
        <end position="141"/>
    </location>
</feature>
<dbReference type="Ensembl" id="ENSELUT00000024761.3">
    <property type="protein sequence ID" value="ENSELUP00000015641.2"/>
    <property type="gene ID" value="ENSELUG00000015563.3"/>
</dbReference>
<dbReference type="Proteomes" id="UP000265140">
    <property type="component" value="Chromosome 1"/>
</dbReference>